<keyword evidence="13" id="KW-1185">Reference proteome</keyword>
<proteinExistence type="inferred from homology"/>
<comment type="subcellular location">
    <subcellularLocation>
        <location evidence="1">Membrane</location>
        <topology evidence="1">Multi-pass membrane protein</topology>
    </subcellularLocation>
</comment>
<keyword evidence="5" id="KW-0547">Nucleotide-binding</keyword>
<feature type="compositionally biased region" description="Basic and acidic residues" evidence="9">
    <location>
        <begin position="40"/>
        <end position="58"/>
    </location>
</feature>
<feature type="transmembrane region" description="Helical" evidence="10">
    <location>
        <begin position="719"/>
        <end position="745"/>
    </location>
</feature>
<dbReference type="InterPro" id="IPR003439">
    <property type="entry name" value="ABC_transporter-like_ATP-bd"/>
</dbReference>
<feature type="domain" description="ABC transporter" evidence="11">
    <location>
        <begin position="1008"/>
        <end position="1247"/>
    </location>
</feature>
<sequence>MDCHVLATPHSERSVAIDYFDPEGVSQIRRTLSRLNSSRFESHDDTTHTNHHDSGPLEDAEAGRALEEPTPSIGSDATTVAADVDTGGFDFEQTLRDYIERRDEAGIEPRELGVLFDNLCVVGLGASARFQPTLGSMLNPLNILRKVQALRHPPLREIISGFEGLVRPGEMLLVLGRPGAGCTTLLKTLTNQTSSFQSVSGDIAFSSLDPELLRTRFRGDVQYIPEADIHFPTLTVKDTVRFAARCRAPAGKARVGPTDVDTNQTRHEFETMLTDMYMTIFGLRAVQDSVVGDEKLRGVSGGEKKRVSIAEAMAARALVASWDNSTRGLDSSTALAYIAALRLATTHLHRTSMVCLYQASDAMYDMFDKVCLLYEGRMVYFGPANEAKTYFTDMGWTARSRQSTPDFLVAVTDPGARVWRSDEPPDTSEDGEPKASDIKDNERVSSQSDPMNTSAPEEQVDAPNSESDDPLGPHAKVTETMRTPVAGVDDAKHPFGDHSRDVSGFSHHSRAASGALPPPRTPAEFAEHYMRSDVRRRVRQDMESFRKECLLEPVDGGGGSHSRSATAETAIDTEDIEPAETGPTLTAMGLGKHHPHTQAYKRSAKAEQARRARSGSAYVISIPMQIAAVMARRMRIVKGGWFTQVLTSVVFIVQAVIISTTFLKIPNDTGAYFSRGGVMFFALFLPALYTMSEIPSLFAQRPIIQRHERAAMYHPLIEALALTLVDIPVTAVTISFYVIILYFVIDLQRTAGQFFIFFLFVLTTALSMKSLFRALAAAFPQEAPAQAVAGIVLLALGLYTGYQIPIPSMIGALRWISYINPIRYSFEAVMVNEFHTLNGRCSTLVPSGVGYENVALANQVCTTVGSMPGQDNVDGNRFLDLSFGYRYSHLWRNFGILIAFAMFFTTALLVFTEIQTTTARNENDVVLFRRGSKAEVIKDAQTAVGDDEEKPATMSATSAGGPDASKPTETFDDGRTLKESDDVDREAKQHSEERRAIAAEGPKMTDVFSWQKISYTIPVGKGETRVLLKEVSGYVEPGKLTALMGASGAGKTTLLNVLAERVDTGVVSGDRFVNGQRLPRDFQAQTGYCQQMDTHVPTQTVREALRFSARLRQPREVPEKEKDEYAEKCLKMCGLEAFADAMVGSLGVEHRKRTTIGVELAAKPQLLLFLDEPTSGLDSQSAWAIVEFLRELADNGQAILCTIHQPSAELFQVFDRILLLRKGGETVYFGDLGPNSATLINHFEANGARQCKPDENPAEYMLEVIGAGATAPNTRDWHDVWLKSGGSQRLTESLDGIHSDGRRNPPVEATLTSTFATSWAYQLRELTARQFVSYWRNPSYVLSKLILNIFGGIFIGFTFFKANNTIQGTQNKVFAIFISTILSSPLAGQMHVPFINTRDIYEVRERSSRMYSWSSLITAQILVELPWNILGSILFFFCWFWTVGFETDRAGYTFLMLALLFPMYYTTVALAVASMAPSAEIAGLLFNFLFSFVLTFNGVVQPFSQLGWWRWMYRLSPYTYLIEGLLGQVIGEQLISCAEKEFVTVEPPSGTSCETYLSNYISNKGGYLNNPGATSACQFCPSRTTDQFLGPAFNIHYSHHWRDLGIFCAFIVFNTVAVYVMTYLFRVQSGSPMSFLKRRFGRK</sequence>
<reference evidence="13" key="1">
    <citation type="submission" date="2024-06" db="EMBL/GenBank/DDBJ databases">
        <title>Multi-omics analyses provide insights into the biosynthesis of the anticancer antibiotic pleurotin in Hohenbuehelia grisea.</title>
        <authorList>
            <person name="Weaver J.A."/>
            <person name="Alberti F."/>
        </authorList>
    </citation>
    <scope>NUCLEOTIDE SEQUENCE [LARGE SCALE GENOMIC DNA]</scope>
    <source>
        <strain evidence="13">T-177</strain>
    </source>
</reference>
<gene>
    <name evidence="12" type="ORF">HGRIS_001666</name>
</gene>
<evidence type="ECO:0000256" key="3">
    <source>
        <dbReference type="ARBA" id="ARBA00022448"/>
    </source>
</evidence>
<dbReference type="InterPro" id="IPR013525">
    <property type="entry name" value="ABC2_TM"/>
</dbReference>
<dbReference type="SUPFAM" id="SSF52540">
    <property type="entry name" value="P-loop containing nucleoside triphosphate hydrolases"/>
    <property type="match status" value="2"/>
</dbReference>
<feature type="transmembrane region" description="Helical" evidence="10">
    <location>
        <begin position="1454"/>
        <end position="1472"/>
    </location>
</feature>
<evidence type="ECO:0000313" key="12">
    <source>
        <dbReference type="EMBL" id="KAL0955420.1"/>
    </source>
</evidence>
<dbReference type="Proteomes" id="UP001556367">
    <property type="component" value="Unassembled WGS sequence"/>
</dbReference>
<feature type="transmembrane region" description="Helical" evidence="10">
    <location>
        <begin position="784"/>
        <end position="802"/>
    </location>
</feature>
<feature type="transmembrane region" description="Helical" evidence="10">
    <location>
        <begin position="1604"/>
        <end position="1625"/>
    </location>
</feature>
<dbReference type="PROSITE" id="PS50893">
    <property type="entry name" value="ABC_TRANSPORTER_2"/>
    <property type="match status" value="2"/>
</dbReference>
<feature type="compositionally biased region" description="Polar residues" evidence="9">
    <location>
        <begin position="444"/>
        <end position="456"/>
    </location>
</feature>
<dbReference type="InterPro" id="IPR043926">
    <property type="entry name" value="ABCG_dom"/>
</dbReference>
<dbReference type="SMART" id="SM00382">
    <property type="entry name" value="AAA"/>
    <property type="match status" value="2"/>
</dbReference>
<dbReference type="Pfam" id="PF00005">
    <property type="entry name" value="ABC_tran"/>
    <property type="match status" value="2"/>
</dbReference>
<protein>
    <recommendedName>
        <fullName evidence="11">ABC transporter domain-containing protein</fullName>
    </recommendedName>
</protein>
<evidence type="ECO:0000256" key="10">
    <source>
        <dbReference type="SAM" id="Phobius"/>
    </source>
</evidence>
<feature type="transmembrane region" description="Helical" evidence="10">
    <location>
        <begin position="751"/>
        <end position="772"/>
    </location>
</feature>
<evidence type="ECO:0000256" key="1">
    <source>
        <dbReference type="ARBA" id="ARBA00004141"/>
    </source>
</evidence>
<accession>A0ABR3JJU4</accession>
<dbReference type="InterPro" id="IPR034001">
    <property type="entry name" value="ABCG_PDR_1"/>
</dbReference>
<dbReference type="InterPro" id="IPR027417">
    <property type="entry name" value="P-loop_NTPase"/>
</dbReference>
<dbReference type="InterPro" id="IPR003593">
    <property type="entry name" value="AAA+_ATPase"/>
</dbReference>
<keyword evidence="7 10" id="KW-1133">Transmembrane helix</keyword>
<feature type="transmembrane region" description="Helical" evidence="10">
    <location>
        <begin position="645"/>
        <end position="665"/>
    </location>
</feature>
<comment type="similarity">
    <text evidence="2">Belongs to the ABC transporter superfamily. ABCG family. PDR (TC 3.A.1.205) subfamily.</text>
</comment>
<dbReference type="Pfam" id="PF06422">
    <property type="entry name" value="PDR_CDR"/>
    <property type="match status" value="2"/>
</dbReference>
<dbReference type="InterPro" id="IPR017871">
    <property type="entry name" value="ABC_transporter-like_CS"/>
</dbReference>
<dbReference type="CDD" id="cd03232">
    <property type="entry name" value="ABCG_PDR_domain2"/>
    <property type="match status" value="1"/>
</dbReference>
<evidence type="ECO:0000256" key="4">
    <source>
        <dbReference type="ARBA" id="ARBA00022692"/>
    </source>
</evidence>
<feature type="transmembrane region" description="Helical" evidence="10">
    <location>
        <begin position="1484"/>
        <end position="1504"/>
    </location>
</feature>
<keyword evidence="6" id="KW-0067">ATP-binding</keyword>
<dbReference type="Pfam" id="PF01061">
    <property type="entry name" value="ABC2_membrane"/>
    <property type="match status" value="2"/>
</dbReference>
<keyword evidence="3" id="KW-0813">Transport</keyword>
<feature type="region of interest" description="Disordered" evidence="9">
    <location>
        <begin position="940"/>
        <end position="1000"/>
    </location>
</feature>
<keyword evidence="8 10" id="KW-0472">Membrane</keyword>
<feature type="transmembrane region" description="Helical" evidence="10">
    <location>
        <begin position="677"/>
        <end position="698"/>
    </location>
</feature>
<evidence type="ECO:0000256" key="2">
    <source>
        <dbReference type="ARBA" id="ARBA00006012"/>
    </source>
</evidence>
<dbReference type="Gene3D" id="3.40.50.300">
    <property type="entry name" value="P-loop containing nucleotide triphosphate hydrolases"/>
    <property type="match status" value="2"/>
</dbReference>
<evidence type="ECO:0000256" key="9">
    <source>
        <dbReference type="SAM" id="MobiDB-lite"/>
    </source>
</evidence>
<feature type="transmembrane region" description="Helical" evidence="10">
    <location>
        <begin position="1345"/>
        <end position="1362"/>
    </location>
</feature>
<feature type="region of interest" description="Disordered" evidence="9">
    <location>
        <begin position="412"/>
        <end position="523"/>
    </location>
</feature>
<feature type="region of interest" description="Disordered" evidence="9">
    <location>
        <begin position="36"/>
        <end position="58"/>
    </location>
</feature>
<comment type="caution">
    <text evidence="12">The sequence shown here is derived from an EMBL/GenBank/DDBJ whole genome shotgun (WGS) entry which is preliminary data.</text>
</comment>
<keyword evidence="4 10" id="KW-0812">Transmembrane</keyword>
<organism evidence="12 13">
    <name type="scientific">Hohenbuehelia grisea</name>
    <dbReference type="NCBI Taxonomy" id="104357"/>
    <lineage>
        <taxon>Eukaryota</taxon>
        <taxon>Fungi</taxon>
        <taxon>Dikarya</taxon>
        <taxon>Basidiomycota</taxon>
        <taxon>Agaricomycotina</taxon>
        <taxon>Agaricomycetes</taxon>
        <taxon>Agaricomycetidae</taxon>
        <taxon>Agaricales</taxon>
        <taxon>Pleurotineae</taxon>
        <taxon>Pleurotaceae</taxon>
        <taxon>Hohenbuehelia</taxon>
    </lineage>
</organism>
<evidence type="ECO:0000259" key="11">
    <source>
        <dbReference type="PROSITE" id="PS50893"/>
    </source>
</evidence>
<dbReference type="Pfam" id="PF19055">
    <property type="entry name" value="ABC2_membrane_7"/>
    <property type="match status" value="1"/>
</dbReference>
<dbReference type="Pfam" id="PF14510">
    <property type="entry name" value="ABC_trans_N"/>
    <property type="match status" value="1"/>
</dbReference>
<evidence type="ECO:0000256" key="7">
    <source>
        <dbReference type="ARBA" id="ARBA00022989"/>
    </source>
</evidence>
<feature type="transmembrane region" description="Helical" evidence="10">
    <location>
        <begin position="1374"/>
        <end position="1395"/>
    </location>
</feature>
<feature type="transmembrane region" description="Helical" evidence="10">
    <location>
        <begin position="890"/>
        <end position="911"/>
    </location>
</feature>
<evidence type="ECO:0000256" key="5">
    <source>
        <dbReference type="ARBA" id="ARBA00022741"/>
    </source>
</evidence>
<dbReference type="PANTHER" id="PTHR19241">
    <property type="entry name" value="ATP-BINDING CASSETTE TRANSPORTER"/>
    <property type="match status" value="1"/>
</dbReference>
<evidence type="ECO:0000256" key="8">
    <source>
        <dbReference type="ARBA" id="ARBA00023136"/>
    </source>
</evidence>
<evidence type="ECO:0000256" key="6">
    <source>
        <dbReference type="ARBA" id="ARBA00022840"/>
    </source>
</evidence>
<name>A0ABR3JJU4_9AGAR</name>
<dbReference type="CDD" id="cd03233">
    <property type="entry name" value="ABCG_PDR_domain1"/>
    <property type="match status" value="1"/>
</dbReference>
<feature type="compositionally biased region" description="Basic and acidic residues" evidence="9">
    <location>
        <begin position="431"/>
        <end position="443"/>
    </location>
</feature>
<feature type="transmembrane region" description="Helical" evidence="10">
    <location>
        <begin position="1416"/>
        <end position="1442"/>
    </location>
</feature>
<dbReference type="InterPro" id="IPR010929">
    <property type="entry name" value="PDR_CDR_ABC"/>
</dbReference>
<dbReference type="EMBL" id="JASNQZ010000006">
    <property type="protein sequence ID" value="KAL0955420.1"/>
    <property type="molecule type" value="Genomic_DNA"/>
</dbReference>
<evidence type="ECO:0000313" key="13">
    <source>
        <dbReference type="Proteomes" id="UP001556367"/>
    </source>
</evidence>
<dbReference type="InterPro" id="IPR029481">
    <property type="entry name" value="ABC_trans_N"/>
</dbReference>
<feature type="domain" description="ABC transporter" evidence="11">
    <location>
        <begin position="144"/>
        <end position="400"/>
    </location>
</feature>
<feature type="compositionally biased region" description="Basic and acidic residues" evidence="9">
    <location>
        <begin position="489"/>
        <end position="501"/>
    </location>
</feature>
<dbReference type="PROSITE" id="PS00211">
    <property type="entry name" value="ABC_TRANSPORTER_1"/>
    <property type="match status" value="1"/>
</dbReference>
<dbReference type="InterPro" id="IPR034003">
    <property type="entry name" value="ABCG_PDR_2"/>
</dbReference>
<feature type="compositionally biased region" description="Basic and acidic residues" evidence="9">
    <location>
        <begin position="972"/>
        <end position="997"/>
    </location>
</feature>